<dbReference type="Proteomes" id="UP000249057">
    <property type="component" value="Unassembled WGS sequence"/>
</dbReference>
<dbReference type="EMBL" id="KZ825319">
    <property type="protein sequence ID" value="RAH49375.1"/>
    <property type="molecule type" value="Genomic_DNA"/>
</dbReference>
<keyword evidence="2" id="KW-1185">Reference proteome</keyword>
<proteinExistence type="predicted"/>
<organism evidence="1 2">
    <name type="scientific">Aspergillus brunneoviolaceus CBS 621.78</name>
    <dbReference type="NCBI Taxonomy" id="1450534"/>
    <lineage>
        <taxon>Eukaryota</taxon>
        <taxon>Fungi</taxon>
        <taxon>Dikarya</taxon>
        <taxon>Ascomycota</taxon>
        <taxon>Pezizomycotina</taxon>
        <taxon>Eurotiomycetes</taxon>
        <taxon>Eurotiomycetidae</taxon>
        <taxon>Eurotiales</taxon>
        <taxon>Aspergillaceae</taxon>
        <taxon>Aspergillus</taxon>
        <taxon>Aspergillus subgen. Circumdati</taxon>
    </lineage>
</organism>
<accession>A0ACD1GJM8</accession>
<sequence>MVNLVKYVLGWLLLHLGSNLAFFILMHEQVSNSHCSDLLDGGRLLLLCLISSPHMDQCLRFWICRLAAPVSLLWMWITSDND</sequence>
<reference evidence="1" key="1">
    <citation type="submission" date="2018-02" db="EMBL/GenBank/DDBJ databases">
        <title>The genomes of Aspergillus section Nigri reveals drivers in fungal speciation.</title>
        <authorList>
            <consortium name="DOE Joint Genome Institute"/>
            <person name="Vesth T.C."/>
            <person name="Nybo J."/>
            <person name="Theobald S."/>
            <person name="Brandl J."/>
            <person name="Frisvad J.C."/>
            <person name="Nielsen K.F."/>
            <person name="Lyhne E.K."/>
            <person name="Kogle M.E."/>
            <person name="Kuo A."/>
            <person name="Riley R."/>
            <person name="Clum A."/>
            <person name="Nolan M."/>
            <person name="Lipzen A."/>
            <person name="Salamov A."/>
            <person name="Henrissat B."/>
            <person name="Wiebenga A."/>
            <person name="De vries R.P."/>
            <person name="Grigoriev I.V."/>
            <person name="Mortensen U.H."/>
            <person name="Andersen M.R."/>
            <person name="Baker S.E."/>
        </authorList>
    </citation>
    <scope>NUCLEOTIDE SEQUENCE</scope>
    <source>
        <strain evidence="1">CBS 621.78</strain>
    </source>
</reference>
<name>A0ACD1GJM8_9EURO</name>
<evidence type="ECO:0000313" key="1">
    <source>
        <dbReference type="EMBL" id="RAH49375.1"/>
    </source>
</evidence>
<protein>
    <submittedName>
        <fullName evidence="1">Uncharacterized protein</fullName>
    </submittedName>
</protein>
<evidence type="ECO:0000313" key="2">
    <source>
        <dbReference type="Proteomes" id="UP000249057"/>
    </source>
</evidence>
<gene>
    <name evidence="1" type="ORF">BO95DRAFT_15505</name>
</gene>